<feature type="compositionally biased region" description="Basic and acidic residues" evidence="1">
    <location>
        <begin position="108"/>
        <end position="120"/>
    </location>
</feature>
<feature type="region of interest" description="Disordered" evidence="1">
    <location>
        <begin position="194"/>
        <end position="238"/>
    </location>
</feature>
<dbReference type="HOGENOM" id="CLU_769416_0_0_1"/>
<reference evidence="2 3" key="1">
    <citation type="journal article" date="2014" name="BMC Genomics">
        <title>Genome sequencing of four Aureobasidium pullulans varieties: biotechnological potential, stress tolerance, and description of new species.</title>
        <authorList>
            <person name="Gostin Ar C."/>
            <person name="Ohm R.A."/>
            <person name="Kogej T."/>
            <person name="Sonjak S."/>
            <person name="Turk M."/>
            <person name="Zajc J."/>
            <person name="Zalar P."/>
            <person name="Grube M."/>
            <person name="Sun H."/>
            <person name="Han J."/>
            <person name="Sharma A."/>
            <person name="Chiniquy J."/>
            <person name="Ngan C.Y."/>
            <person name="Lipzen A."/>
            <person name="Barry K."/>
            <person name="Grigoriev I.V."/>
            <person name="Gunde-Cimerman N."/>
        </authorList>
    </citation>
    <scope>NUCLEOTIDE SEQUENCE [LARGE SCALE GENOMIC DNA]</scope>
    <source>
        <strain evidence="2 3">CBS 147.97</strain>
    </source>
</reference>
<organism evidence="2 3">
    <name type="scientific">Aureobasidium namibiae CBS 147.97</name>
    <dbReference type="NCBI Taxonomy" id="1043004"/>
    <lineage>
        <taxon>Eukaryota</taxon>
        <taxon>Fungi</taxon>
        <taxon>Dikarya</taxon>
        <taxon>Ascomycota</taxon>
        <taxon>Pezizomycotina</taxon>
        <taxon>Dothideomycetes</taxon>
        <taxon>Dothideomycetidae</taxon>
        <taxon>Dothideales</taxon>
        <taxon>Saccotheciaceae</taxon>
        <taxon>Aureobasidium</taxon>
    </lineage>
</organism>
<dbReference type="EMBL" id="KL584711">
    <property type="protein sequence ID" value="KEQ72335.1"/>
    <property type="molecule type" value="Genomic_DNA"/>
</dbReference>
<evidence type="ECO:0000313" key="2">
    <source>
        <dbReference type="EMBL" id="KEQ72335.1"/>
    </source>
</evidence>
<evidence type="ECO:0000313" key="3">
    <source>
        <dbReference type="Proteomes" id="UP000027730"/>
    </source>
</evidence>
<dbReference type="GeneID" id="25413680"/>
<dbReference type="RefSeq" id="XP_013426689.1">
    <property type="nucleotide sequence ID" value="XM_013571235.1"/>
</dbReference>
<evidence type="ECO:0000256" key="1">
    <source>
        <dbReference type="SAM" id="MobiDB-lite"/>
    </source>
</evidence>
<feature type="region of interest" description="Disordered" evidence="1">
    <location>
        <begin position="251"/>
        <end position="273"/>
    </location>
</feature>
<sequence length="360" mass="41124">MKELWDTRGGIPNIAWCSAFQFKRKIFRSGTNSRSYTAIRRARRDYCKELLEVFDDSLSFENQNWQAVQTIIDAHKRLFQECQCEQCRMRRLEARAGDGDDDDADNDPNNRNDHPEPDRNDNDDDDDGDDGNQRTWQHELSRLRRRRLLGSATGNNEEDLLDDDQNLVDMEDDNNPNVDMENISEDVDMDDDAVNTDDIVFGDGSQSSSWFVPRSREASPDDDACIGSGNNDLDDNSDIDYESIFGMRLGRRRTPTSPSVPDSPITPKLEPKPEPETEIITYTKYTRFRQTCDLIDLTGEDDDSMGSDNSGMEVIELTDDSSMSTEPTRTNSRYDAIIDLTQTSEDFQNSSPMQIIELDD</sequence>
<name>A0A074WGW0_9PEZI</name>
<feature type="compositionally biased region" description="Acidic residues" evidence="1">
    <location>
        <begin position="121"/>
        <end position="130"/>
    </location>
</feature>
<proteinExistence type="predicted"/>
<feature type="region of interest" description="Disordered" evidence="1">
    <location>
        <begin position="154"/>
        <end position="177"/>
    </location>
</feature>
<protein>
    <submittedName>
        <fullName evidence="2">Uncharacterized protein</fullName>
    </submittedName>
</protein>
<gene>
    <name evidence="2" type="ORF">M436DRAFT_64350</name>
</gene>
<dbReference type="OrthoDB" id="3940424at2759"/>
<accession>A0A074WGW0</accession>
<dbReference type="AlphaFoldDB" id="A0A074WGW0"/>
<feature type="region of interest" description="Disordered" evidence="1">
    <location>
        <begin position="95"/>
        <end position="137"/>
    </location>
</feature>
<feature type="compositionally biased region" description="Acidic residues" evidence="1">
    <location>
        <begin position="156"/>
        <end position="174"/>
    </location>
</feature>
<keyword evidence="3" id="KW-1185">Reference proteome</keyword>
<dbReference type="Proteomes" id="UP000027730">
    <property type="component" value="Unassembled WGS sequence"/>
</dbReference>